<proteinExistence type="predicted"/>
<reference evidence="1 2" key="1">
    <citation type="submission" date="2023-07" db="EMBL/GenBank/DDBJ databases">
        <title>Sorghum-associated microbial communities from plants grown in Nebraska, USA.</title>
        <authorList>
            <person name="Schachtman D."/>
        </authorList>
    </citation>
    <scope>NUCLEOTIDE SEQUENCE [LARGE SCALE GENOMIC DNA]</scope>
    <source>
        <strain evidence="1 2">4138</strain>
    </source>
</reference>
<accession>A0ABU1VYF2</accession>
<dbReference type="PANTHER" id="PTHR10098">
    <property type="entry name" value="RAPSYN-RELATED"/>
    <property type="match status" value="1"/>
</dbReference>
<dbReference type="EMBL" id="JAVDWR010000003">
    <property type="protein sequence ID" value="MDR7120630.1"/>
    <property type="molecule type" value="Genomic_DNA"/>
</dbReference>
<keyword evidence="2" id="KW-1185">Reference proteome</keyword>
<evidence type="ECO:0000313" key="2">
    <source>
        <dbReference type="Proteomes" id="UP001257909"/>
    </source>
</evidence>
<dbReference type="PANTHER" id="PTHR10098:SF108">
    <property type="entry name" value="TETRATRICOPEPTIDE REPEAT PROTEIN 28"/>
    <property type="match status" value="1"/>
</dbReference>
<dbReference type="RefSeq" id="WP_310276302.1">
    <property type="nucleotide sequence ID" value="NZ_JAVDWR010000003.1"/>
</dbReference>
<dbReference type="Gene3D" id="1.25.40.10">
    <property type="entry name" value="Tetratricopeptide repeat domain"/>
    <property type="match status" value="1"/>
</dbReference>
<sequence length="473" mass="53176">MTSQKFAVDQLVLESASVLTPAHFESFSRLCKKVVYGPDFQLLLVDCRDQLLQQQLQKLLSAVCQKAGFAENQLSLSADIPDVFELQQRLQQLAVSHQLIQLTQAAAWFNVVPDGKRWQEFNLLRENIAQSVNCKLVLWLDETAINQMINQAPDWWAWRSGVYTFSAEHEVGLSPPQPNFDHVSRLNLSKAKAAARIAELRSWLAQYENTEPEIAAPLALEMGCLYHQMGYLDDALSVYESQCLPLFTKLDDVHSIAVTYSCIADIKESRGDLNEALDIRLKLELPVHQKLGDKRGVAMTQLKIADAYIALGKIDTALDILSNDSIPGFQQFGDARDVALAYGRVADILHMQKNYEAELSIRIEKELPAFKELGDSREFVIVQSKVADILAARGELSEALHIYLDTCVPAFEKLGDSIYLALSKAKIAKLWMVRGKPEDRLNAKAYLQEALDVTTQANLSEAKFVKQLQDKYF</sequence>
<dbReference type="SUPFAM" id="SSF48452">
    <property type="entry name" value="TPR-like"/>
    <property type="match status" value="1"/>
</dbReference>
<dbReference type="Proteomes" id="UP001257909">
    <property type="component" value="Unassembled WGS sequence"/>
</dbReference>
<comment type="caution">
    <text evidence="1">The sequence shown here is derived from an EMBL/GenBank/DDBJ whole genome shotgun (WGS) entry which is preliminary data.</text>
</comment>
<dbReference type="InterPro" id="IPR011990">
    <property type="entry name" value="TPR-like_helical_dom_sf"/>
</dbReference>
<gene>
    <name evidence="1" type="ORF">J2W69_001564</name>
</gene>
<organism evidence="1 2">
    <name type="scientific">Rheinheimera soli</name>
    <dbReference type="NCBI Taxonomy" id="443616"/>
    <lineage>
        <taxon>Bacteria</taxon>
        <taxon>Pseudomonadati</taxon>
        <taxon>Pseudomonadota</taxon>
        <taxon>Gammaproteobacteria</taxon>
        <taxon>Chromatiales</taxon>
        <taxon>Chromatiaceae</taxon>
        <taxon>Rheinheimera</taxon>
    </lineage>
</organism>
<name>A0ABU1VYF2_9GAMM</name>
<evidence type="ECO:0000313" key="1">
    <source>
        <dbReference type="EMBL" id="MDR7120630.1"/>
    </source>
</evidence>
<protein>
    <submittedName>
        <fullName evidence="1">Tetratricopeptide (TPR) repeat protein</fullName>
    </submittedName>
</protein>